<dbReference type="EMBL" id="DS650962">
    <property type="protein sequence ID" value="EEC02483.1"/>
    <property type="molecule type" value="Genomic_DNA"/>
</dbReference>
<keyword evidence="4" id="KW-1185">Reference proteome</keyword>
<evidence type="ECO:0000313" key="3">
    <source>
        <dbReference type="EnsemblMetazoa" id="ISCW000816-PA"/>
    </source>
</evidence>
<organism>
    <name type="scientific">Ixodes scapularis</name>
    <name type="common">Black-legged tick</name>
    <name type="synonym">Deer tick</name>
    <dbReference type="NCBI Taxonomy" id="6945"/>
    <lineage>
        <taxon>Eukaryota</taxon>
        <taxon>Metazoa</taxon>
        <taxon>Ecdysozoa</taxon>
        <taxon>Arthropoda</taxon>
        <taxon>Chelicerata</taxon>
        <taxon>Arachnida</taxon>
        <taxon>Acari</taxon>
        <taxon>Parasitiformes</taxon>
        <taxon>Ixodida</taxon>
        <taxon>Ixodoidea</taxon>
        <taxon>Ixodidae</taxon>
        <taxon>Ixodinae</taxon>
        <taxon>Ixodes</taxon>
    </lineage>
</organism>
<evidence type="ECO:0000313" key="2">
    <source>
        <dbReference type="EMBL" id="EEC02483.1"/>
    </source>
</evidence>
<protein>
    <submittedName>
        <fullName evidence="2 3">Uncharacterized protein</fullName>
    </submittedName>
</protein>
<gene>
    <name evidence="2" type="ORF">IscW_ISCW000816</name>
</gene>
<dbReference type="EMBL" id="ABJB010017119">
    <property type="status" value="NOT_ANNOTATED_CDS"/>
    <property type="molecule type" value="Genomic_DNA"/>
</dbReference>
<proteinExistence type="predicted"/>
<accession>B7P7B1</accession>
<dbReference type="PaxDb" id="6945-B7P7B1"/>
<name>B7P7B1_IXOSC</name>
<feature type="region of interest" description="Disordered" evidence="1">
    <location>
        <begin position="24"/>
        <end position="64"/>
    </location>
</feature>
<evidence type="ECO:0000313" key="4">
    <source>
        <dbReference type="Proteomes" id="UP000001555"/>
    </source>
</evidence>
<reference evidence="2 4" key="1">
    <citation type="submission" date="2008-03" db="EMBL/GenBank/DDBJ databases">
        <title>Annotation of Ixodes scapularis.</title>
        <authorList>
            <consortium name="Ixodes scapularis Genome Project Consortium"/>
            <person name="Caler E."/>
            <person name="Hannick L.I."/>
            <person name="Bidwell S."/>
            <person name="Joardar V."/>
            <person name="Thiagarajan M."/>
            <person name="Amedeo P."/>
            <person name="Galinsky K.J."/>
            <person name="Schobel S."/>
            <person name="Inman J."/>
            <person name="Hostetler J."/>
            <person name="Miller J."/>
            <person name="Hammond M."/>
            <person name="Megy K."/>
            <person name="Lawson D."/>
            <person name="Kodira C."/>
            <person name="Sutton G."/>
            <person name="Meyer J."/>
            <person name="Hill C.A."/>
            <person name="Birren B."/>
            <person name="Nene V."/>
            <person name="Collins F."/>
            <person name="Alarcon-Chaidez F."/>
            <person name="Wikel S."/>
            <person name="Strausberg R."/>
        </authorList>
    </citation>
    <scope>NUCLEOTIDE SEQUENCE [LARGE SCALE GENOMIC DNA]</scope>
    <source>
        <strain evidence="4">Wikel</strain>
        <strain evidence="2">Wikel colony</strain>
    </source>
</reference>
<evidence type="ECO:0000256" key="1">
    <source>
        <dbReference type="SAM" id="MobiDB-lite"/>
    </source>
</evidence>
<sequence>MITVILAISDRAGDHTLITVTTSALPEDAGPGRLKPKPRSRRDYAHDTPLTQDCHAAGHIATNR</sequence>
<dbReference type="VEuPathDB" id="VectorBase:ISCI000816"/>
<dbReference type="AlphaFoldDB" id="B7P7B1"/>
<dbReference type="InParanoid" id="B7P7B1"/>
<dbReference type="EnsemblMetazoa" id="ISCW000816-RA">
    <property type="protein sequence ID" value="ISCW000816-PA"/>
    <property type="gene ID" value="ISCW000816"/>
</dbReference>
<dbReference type="Proteomes" id="UP000001555">
    <property type="component" value="Unassembled WGS sequence"/>
</dbReference>
<dbReference type="HOGENOM" id="CLU_2870065_0_0_1"/>
<reference evidence="3" key="2">
    <citation type="submission" date="2020-05" db="UniProtKB">
        <authorList>
            <consortium name="EnsemblMetazoa"/>
        </authorList>
    </citation>
    <scope>IDENTIFICATION</scope>
    <source>
        <strain evidence="3">wikel</strain>
    </source>
</reference>
<dbReference type="VEuPathDB" id="VectorBase:ISCW000816"/>